<gene>
    <name evidence="1" type="ORF">KDY119_02039</name>
</gene>
<evidence type="ECO:0000313" key="2">
    <source>
        <dbReference type="Proteomes" id="UP000326702"/>
    </source>
</evidence>
<name>A0A5P9QAQ5_9MICO</name>
<dbReference type="AlphaFoldDB" id="A0A5P9QAQ5"/>
<dbReference type="Proteomes" id="UP000326702">
    <property type="component" value="Chromosome"/>
</dbReference>
<proteinExistence type="predicted"/>
<organism evidence="1 2">
    <name type="scientific">Luteimicrobium xylanilyticum</name>
    <dbReference type="NCBI Taxonomy" id="1133546"/>
    <lineage>
        <taxon>Bacteria</taxon>
        <taxon>Bacillati</taxon>
        <taxon>Actinomycetota</taxon>
        <taxon>Actinomycetes</taxon>
        <taxon>Micrococcales</taxon>
        <taxon>Luteimicrobium</taxon>
    </lineage>
</organism>
<sequence length="161" mass="18324">MRGPLVDQTSEEARAEALALLEALNDKQLEAHWNFGPTTGAVLRAVAANPDRVRCATGYVSPDDEFPATSTVYVRPPRPFRISVGPSQFYGPFPGDDDYDEDEKYVHPDWCECSDLLRYTREELGLDQKYAPDEILPDGPRWLPPDSDLGEPDQWLRLWWD</sequence>
<dbReference type="KEGG" id="lxl:KDY119_02039"/>
<accession>A0A5P9QAQ5</accession>
<protein>
    <submittedName>
        <fullName evidence="1">Uncharacterized protein</fullName>
    </submittedName>
</protein>
<keyword evidence="2" id="KW-1185">Reference proteome</keyword>
<evidence type="ECO:0000313" key="1">
    <source>
        <dbReference type="EMBL" id="QFU98523.1"/>
    </source>
</evidence>
<reference evidence="1 2" key="1">
    <citation type="submission" date="2019-10" db="EMBL/GenBank/DDBJ databases">
        <title>Genome sequence of Luteimicrobium xylanilyticum HY-24.</title>
        <authorList>
            <person name="Kim D.Y."/>
            <person name="Park H.-Y."/>
        </authorList>
    </citation>
    <scope>NUCLEOTIDE SEQUENCE [LARGE SCALE GENOMIC DNA]</scope>
    <source>
        <strain evidence="1 2">HY-24</strain>
    </source>
</reference>
<dbReference type="EMBL" id="CP045529">
    <property type="protein sequence ID" value="QFU98523.1"/>
    <property type="molecule type" value="Genomic_DNA"/>
</dbReference>